<dbReference type="KEGG" id="sazo:D1868_04800"/>
<dbReference type="RefSeq" id="WP_156006064.1">
    <property type="nucleotide sequence ID" value="NZ_CP045483.1"/>
</dbReference>
<reference evidence="2 3" key="1">
    <citation type="submission" date="2019-10" db="EMBL/GenBank/DDBJ databases">
        <title>Genome Sequences from Six Type Strain Members of the Archaeal Family Sulfolobaceae: Acidianus ambivalens, Acidianus infernus, Metallosphaera prunae, Stygiolobus azoricus, Sulfolobus metallicus, and Sulfurisphaera ohwakuensis.</title>
        <authorList>
            <person name="Counts J.A."/>
            <person name="Kelly R.M."/>
        </authorList>
    </citation>
    <scope>NUCLEOTIDE SEQUENCE [LARGE SCALE GENOMIC DNA]</scope>
    <source>
        <strain evidence="2 3">FC6</strain>
    </source>
</reference>
<sequence>MSLQTLENITGQFSQLLHVNPTPLASTFIIIGLSILIILLLGGIAYGVVQAFKTLPNMPFRGFVILMLVIATFLLVIGILIP</sequence>
<evidence type="ECO:0000313" key="2">
    <source>
        <dbReference type="EMBL" id="QGR19365.1"/>
    </source>
</evidence>
<gene>
    <name evidence="2" type="ORF">D1868_04800</name>
</gene>
<evidence type="ECO:0000256" key="1">
    <source>
        <dbReference type="SAM" id="Phobius"/>
    </source>
</evidence>
<proteinExistence type="predicted"/>
<keyword evidence="1" id="KW-0812">Transmembrane</keyword>
<name>A0A650CNT1_9CREN</name>
<accession>A0A650CNT1</accession>
<organism evidence="2 3">
    <name type="scientific">Stygiolobus azoricus</name>
    <dbReference type="NCBI Taxonomy" id="41675"/>
    <lineage>
        <taxon>Archaea</taxon>
        <taxon>Thermoproteota</taxon>
        <taxon>Thermoprotei</taxon>
        <taxon>Sulfolobales</taxon>
        <taxon>Sulfolobaceae</taxon>
        <taxon>Stygiolobus</taxon>
    </lineage>
</organism>
<dbReference type="GeneID" id="42798365"/>
<evidence type="ECO:0000313" key="3">
    <source>
        <dbReference type="Proteomes" id="UP000423396"/>
    </source>
</evidence>
<feature type="transmembrane region" description="Helical" evidence="1">
    <location>
        <begin position="24"/>
        <end position="48"/>
    </location>
</feature>
<feature type="transmembrane region" description="Helical" evidence="1">
    <location>
        <begin position="60"/>
        <end position="81"/>
    </location>
</feature>
<keyword evidence="1" id="KW-0472">Membrane</keyword>
<evidence type="ECO:0008006" key="4">
    <source>
        <dbReference type="Google" id="ProtNLM"/>
    </source>
</evidence>
<dbReference type="OrthoDB" id="375311at2157"/>
<keyword evidence="3" id="KW-1185">Reference proteome</keyword>
<dbReference type="EMBL" id="CP045483">
    <property type="protein sequence ID" value="QGR19365.1"/>
    <property type="molecule type" value="Genomic_DNA"/>
</dbReference>
<dbReference type="AlphaFoldDB" id="A0A650CNT1"/>
<protein>
    <recommendedName>
        <fullName evidence="4">DUF973 family protein</fullName>
    </recommendedName>
</protein>
<keyword evidence="1" id="KW-1133">Transmembrane helix</keyword>
<dbReference type="Proteomes" id="UP000423396">
    <property type="component" value="Chromosome"/>
</dbReference>